<dbReference type="VEuPathDB" id="FungiDB:DFL_005491"/>
<dbReference type="AlphaFoldDB" id="A0A436ZYC6"/>
<proteinExistence type="predicted"/>
<evidence type="ECO:0000256" key="6">
    <source>
        <dbReference type="SAM" id="Phobius"/>
    </source>
</evidence>
<comment type="caution">
    <text evidence="7">The sequence shown here is derived from an EMBL/GenBank/DDBJ whole genome shotgun (WGS) entry which is preliminary data.</text>
</comment>
<keyword evidence="8" id="KW-1185">Reference proteome</keyword>
<evidence type="ECO:0000313" key="8">
    <source>
        <dbReference type="Proteomes" id="UP000283090"/>
    </source>
</evidence>
<dbReference type="GO" id="GO:0005789">
    <property type="term" value="C:endoplasmic reticulum membrane"/>
    <property type="evidence" value="ECO:0007669"/>
    <property type="project" value="UniProtKB-SubCell"/>
</dbReference>
<dbReference type="OrthoDB" id="202672at2759"/>
<protein>
    <submittedName>
        <fullName evidence="7">Uncharacterized protein</fullName>
    </submittedName>
</protein>
<evidence type="ECO:0000256" key="4">
    <source>
        <dbReference type="ARBA" id="ARBA00022989"/>
    </source>
</evidence>
<keyword evidence="4 6" id="KW-1133">Transmembrane helix</keyword>
<dbReference type="InterPro" id="IPR024512">
    <property type="entry name" value="Ser_palmitoyltrfase_ssu-like"/>
</dbReference>
<sequence length="128" mass="14601">MTTTLAVYPPPPRRRMRKTWLQRQILLFEVTVGPYVMSPGEKLAFYTFLFLFLSLLTAAVALYLPQHLQTITRRLLFYIFGDDCVIRNEDVLGYNSDFIEVVGFKGNNAIAKPLGFSMGHGEVQSYMG</sequence>
<evidence type="ECO:0000256" key="2">
    <source>
        <dbReference type="ARBA" id="ARBA00022692"/>
    </source>
</evidence>
<dbReference type="STRING" id="97331.A0A436ZYC6"/>
<accession>A0A436ZYC6</accession>
<dbReference type="EMBL" id="SAEB01000007">
    <property type="protein sequence ID" value="RVD83713.1"/>
    <property type="molecule type" value="Genomic_DNA"/>
</dbReference>
<organism evidence="7 8">
    <name type="scientific">Arthrobotrys flagrans</name>
    <name type="common">Nematode-trapping fungus</name>
    <name type="synonym">Trichothecium flagrans</name>
    <dbReference type="NCBI Taxonomy" id="97331"/>
    <lineage>
        <taxon>Eukaryota</taxon>
        <taxon>Fungi</taxon>
        <taxon>Dikarya</taxon>
        <taxon>Ascomycota</taxon>
        <taxon>Pezizomycotina</taxon>
        <taxon>Orbiliomycetes</taxon>
        <taxon>Orbiliales</taxon>
        <taxon>Orbiliaceae</taxon>
        <taxon>Arthrobotrys</taxon>
    </lineage>
</organism>
<feature type="transmembrane region" description="Helical" evidence="6">
    <location>
        <begin position="43"/>
        <end position="64"/>
    </location>
</feature>
<evidence type="ECO:0000256" key="1">
    <source>
        <dbReference type="ARBA" id="ARBA00004477"/>
    </source>
</evidence>
<dbReference type="GeneID" id="93587802"/>
<evidence type="ECO:0000256" key="3">
    <source>
        <dbReference type="ARBA" id="ARBA00022824"/>
    </source>
</evidence>
<evidence type="ECO:0000256" key="5">
    <source>
        <dbReference type="ARBA" id="ARBA00023136"/>
    </source>
</evidence>
<dbReference type="Proteomes" id="UP000283090">
    <property type="component" value="Unassembled WGS sequence"/>
</dbReference>
<keyword evidence="3" id="KW-0256">Endoplasmic reticulum</keyword>
<reference evidence="7 8" key="1">
    <citation type="submission" date="2019-01" db="EMBL/GenBank/DDBJ databases">
        <title>Intercellular communication is required for trap formation in the nematode-trapping fungus Duddingtonia flagrans.</title>
        <authorList>
            <person name="Youssar L."/>
            <person name="Wernet V."/>
            <person name="Hensel N."/>
            <person name="Hildebrandt H.-G."/>
            <person name="Fischer R."/>
        </authorList>
    </citation>
    <scope>NUCLEOTIDE SEQUENCE [LARGE SCALE GENOMIC DNA]</scope>
    <source>
        <strain evidence="7 8">CBS H-5679</strain>
    </source>
</reference>
<gene>
    <name evidence="7" type="ORF">DFL_005491</name>
</gene>
<evidence type="ECO:0000313" key="7">
    <source>
        <dbReference type="EMBL" id="RVD83713.1"/>
    </source>
</evidence>
<keyword evidence="5 6" id="KW-0472">Membrane</keyword>
<dbReference type="Pfam" id="PF11779">
    <property type="entry name" value="SPT_ssu-like"/>
    <property type="match status" value="1"/>
</dbReference>
<name>A0A436ZYC6_ARTFL</name>
<comment type="subcellular location">
    <subcellularLocation>
        <location evidence="1">Endoplasmic reticulum membrane</location>
        <topology evidence="1">Multi-pass membrane protein</topology>
    </subcellularLocation>
</comment>
<dbReference type="RefSeq" id="XP_067489257.1">
    <property type="nucleotide sequence ID" value="XM_067634759.1"/>
</dbReference>
<keyword evidence="2 6" id="KW-0812">Transmembrane</keyword>